<protein>
    <submittedName>
        <fullName evidence="1">Uncharacterized protein</fullName>
    </submittedName>
</protein>
<evidence type="ECO:0000313" key="1">
    <source>
        <dbReference type="EMBL" id="CAB5187116.1"/>
    </source>
</evidence>
<gene>
    <name evidence="1" type="ORF">UFOVP159_3</name>
</gene>
<accession>A0A6J7WCU3</accession>
<name>A0A6J7WCU3_9CAUD</name>
<proteinExistence type="predicted"/>
<sequence length="71" mass="7979">MNREDIIRMARQAGFINKELDDGTDEAFDIRYVRFAILVAIAENEACAKIGDYFHDAEANCGDLIRARGQA</sequence>
<reference evidence="1" key="1">
    <citation type="submission" date="2020-05" db="EMBL/GenBank/DDBJ databases">
        <authorList>
            <person name="Chiriac C."/>
            <person name="Salcher M."/>
            <person name="Ghai R."/>
            <person name="Kavagutti S V."/>
        </authorList>
    </citation>
    <scope>NUCLEOTIDE SEQUENCE</scope>
</reference>
<organism evidence="1">
    <name type="scientific">uncultured Caudovirales phage</name>
    <dbReference type="NCBI Taxonomy" id="2100421"/>
    <lineage>
        <taxon>Viruses</taxon>
        <taxon>Duplodnaviria</taxon>
        <taxon>Heunggongvirae</taxon>
        <taxon>Uroviricota</taxon>
        <taxon>Caudoviricetes</taxon>
        <taxon>Peduoviridae</taxon>
        <taxon>Maltschvirus</taxon>
        <taxon>Maltschvirus maltsch</taxon>
    </lineage>
</organism>
<dbReference type="EMBL" id="LR798209">
    <property type="protein sequence ID" value="CAB5187116.1"/>
    <property type="molecule type" value="Genomic_DNA"/>
</dbReference>